<keyword evidence="1" id="KW-0812">Transmembrane</keyword>
<sequence length="78" mass="8758">MSTSLYGNKLKFFSPLPLNFTKVNVIFLAILWNYGGGSNITSPLEWICGADSSSVPHLSWADVPSDKQKNINTWRKVR</sequence>
<dbReference type="RefSeq" id="WP_133169850.1">
    <property type="nucleotide sequence ID" value="NZ_CP038498.1"/>
</dbReference>
<dbReference type="GeneID" id="90765029"/>
<evidence type="ECO:0000313" key="2">
    <source>
        <dbReference type="EMBL" id="QJA21834.1"/>
    </source>
</evidence>
<dbReference type="Proteomes" id="UP000502681">
    <property type="component" value="Chromosome"/>
</dbReference>
<reference evidence="2 3" key="1">
    <citation type="submission" date="2019-04" db="EMBL/GenBank/DDBJ databases">
        <title>Whole Genome Sequencing of Pectobacterium punjabense SS95.</title>
        <authorList>
            <person name="Sarfraz S."/>
            <person name="Oulghazi S."/>
            <person name="Roques C."/>
            <person name="Vandecasteele C."/>
            <person name="Faure D."/>
        </authorList>
    </citation>
    <scope>NUCLEOTIDE SEQUENCE [LARGE SCALE GENOMIC DNA]</scope>
    <source>
        <strain evidence="2 3">SS95</strain>
    </source>
</reference>
<feature type="transmembrane region" description="Helical" evidence="1">
    <location>
        <begin position="12"/>
        <end position="34"/>
    </location>
</feature>
<organism evidence="2 3">
    <name type="scientific">Pectobacterium punjabense</name>
    <dbReference type="NCBI Taxonomy" id="2108399"/>
    <lineage>
        <taxon>Bacteria</taxon>
        <taxon>Pseudomonadati</taxon>
        <taxon>Pseudomonadota</taxon>
        <taxon>Gammaproteobacteria</taxon>
        <taxon>Enterobacterales</taxon>
        <taxon>Pectobacteriaceae</taxon>
        <taxon>Pectobacterium</taxon>
    </lineage>
</organism>
<proteinExistence type="predicted"/>
<dbReference type="EMBL" id="CP038498">
    <property type="protein sequence ID" value="QJA21834.1"/>
    <property type="molecule type" value="Genomic_DNA"/>
</dbReference>
<evidence type="ECO:0000256" key="1">
    <source>
        <dbReference type="SAM" id="Phobius"/>
    </source>
</evidence>
<keyword evidence="1" id="KW-1133">Transmembrane helix</keyword>
<keyword evidence="3" id="KW-1185">Reference proteome</keyword>
<keyword evidence="1" id="KW-0472">Membrane</keyword>
<evidence type="ECO:0000313" key="3">
    <source>
        <dbReference type="Proteomes" id="UP000502681"/>
    </source>
</evidence>
<name>A0ABX6L6G2_9GAMM</name>
<protein>
    <submittedName>
        <fullName evidence="2">Uncharacterized protein</fullName>
    </submittedName>
</protein>
<accession>A0ABX6L6G2</accession>
<gene>
    <name evidence="2" type="ORF">E2566_18920</name>
</gene>